<evidence type="ECO:0000313" key="5">
    <source>
        <dbReference type="Proteomes" id="UP000672602"/>
    </source>
</evidence>
<dbReference type="GO" id="GO:0008237">
    <property type="term" value="F:metallopeptidase activity"/>
    <property type="evidence" value="ECO:0007669"/>
    <property type="project" value="UniProtKB-KW"/>
</dbReference>
<dbReference type="GO" id="GO:0046872">
    <property type="term" value="F:metal ion binding"/>
    <property type="evidence" value="ECO:0007669"/>
    <property type="project" value="UniProtKB-KW"/>
</dbReference>
<keyword evidence="5" id="KW-1185">Reference proteome</keyword>
<protein>
    <recommendedName>
        <fullName evidence="1">Microcystinase C</fullName>
        <shortName evidence="1">MlrC</shortName>
    </recommendedName>
</protein>
<comment type="caution">
    <text evidence="4">The sequence shown here is derived from an EMBL/GenBank/DDBJ whole genome shotgun (WGS) entry which is preliminary data.</text>
</comment>
<comment type="cofactor">
    <cofactor evidence="1">
        <name>Zn(2+)</name>
        <dbReference type="ChEBI" id="CHEBI:29105"/>
    </cofactor>
    <text evidence="1">Binds 1 zinc ion per subunit.</text>
</comment>
<evidence type="ECO:0000259" key="3">
    <source>
        <dbReference type="Pfam" id="PF07364"/>
    </source>
</evidence>
<dbReference type="InterPro" id="IPR015995">
    <property type="entry name" value="MlrC_N"/>
</dbReference>
<dbReference type="AlphaFoldDB" id="A0A8J7SJV2"/>
<dbReference type="GO" id="GO:0006508">
    <property type="term" value="P:proteolysis"/>
    <property type="evidence" value="ECO:0007669"/>
    <property type="project" value="UniProtKB-KW"/>
</dbReference>
<sequence length="513" mass="54547">MRILCATFKHETNTFSPIPTDRARFADWGLHFGEAAAEAMAGTRMPQAAYMKLARERGAEIVTPLAAEAMPAGPVEEATYEELAGAILVAAADCDAALLDLHGAMVATHLDDGEGELLRRLRAARPDLPIAVTLDLHCNLTPAMVDNCTALIGYKTYPHVDMYEVAEQVGRILFDAIDGRVDPVMRWARPPLLSQTLCQGTDDAPMKDLIARARRFEAEEPGILAATVFGGFALADIADAGTSALLIADRKVAGAEEAAAAGAGDLAARAFAARADFVYRHRPIEEAVAAAARLDDGPVILLDHADNCGSGATQDVMAAIRAVIEGGLDDVAVATLWDPAAVEAMRQAGEGATLTLDLGGRTDMPAIGLEGRPLSLTGTVERLSDGRFTVEGPMYTGVTVDCGPSALFRVGQPDGGPDGAPDGEGGDGVRIIVTSHHHEPWDLGVFRMMGLDPATRRYLMLKSRIHYRAGFGDLARHTLTLDGEGVATSDNGLLPYRKVRRPIYPLDPEVSWP</sequence>
<comment type="similarity">
    <text evidence="1">Belongs to the peptidase M81 family.</text>
</comment>
<evidence type="ECO:0000259" key="2">
    <source>
        <dbReference type="Pfam" id="PF07171"/>
    </source>
</evidence>
<dbReference type="EMBL" id="JAGMWN010000006">
    <property type="protein sequence ID" value="MBP5858008.1"/>
    <property type="molecule type" value="Genomic_DNA"/>
</dbReference>
<gene>
    <name evidence="4" type="ORF">KAJ83_13400</name>
</gene>
<evidence type="ECO:0000313" key="4">
    <source>
        <dbReference type="EMBL" id="MBP5858008.1"/>
    </source>
</evidence>
<keyword evidence="1" id="KW-0645">Protease</keyword>
<dbReference type="PIRSF" id="PIRSF012702">
    <property type="entry name" value="UCP012702"/>
    <property type="match status" value="1"/>
</dbReference>
<feature type="domain" description="Microcystin LR degradation protein MlrC C-terminal" evidence="2">
    <location>
        <begin position="301"/>
        <end position="498"/>
    </location>
</feature>
<keyword evidence="1" id="KW-0378">Hydrolase</keyword>
<dbReference type="Pfam" id="PF07171">
    <property type="entry name" value="MlrC_C"/>
    <property type="match status" value="1"/>
</dbReference>
<accession>A0A8J7SJV2</accession>
<dbReference type="Pfam" id="PF07364">
    <property type="entry name" value="DUF1485"/>
    <property type="match status" value="1"/>
</dbReference>
<dbReference type="RefSeq" id="WP_210682596.1">
    <property type="nucleotide sequence ID" value="NZ_JAGMWN010000006.1"/>
</dbReference>
<dbReference type="Proteomes" id="UP000672602">
    <property type="component" value="Unassembled WGS sequence"/>
</dbReference>
<comment type="function">
    <text evidence="1">Involved in peptidolytic degradation of cyclic heptapeptide hepatotoxin microcystin (MC).</text>
</comment>
<organism evidence="4 5">
    <name type="scientific">Marivibrio halodurans</name>
    <dbReference type="NCBI Taxonomy" id="2039722"/>
    <lineage>
        <taxon>Bacteria</taxon>
        <taxon>Pseudomonadati</taxon>
        <taxon>Pseudomonadota</taxon>
        <taxon>Alphaproteobacteria</taxon>
        <taxon>Rhodospirillales</taxon>
        <taxon>Rhodospirillaceae</taxon>
        <taxon>Marivibrio</taxon>
    </lineage>
</organism>
<feature type="domain" description="Microcystin LR degradation protein MlrC N-terminal" evidence="3">
    <location>
        <begin position="2"/>
        <end position="291"/>
    </location>
</feature>
<name>A0A8J7SJV2_9PROT</name>
<evidence type="ECO:0000256" key="1">
    <source>
        <dbReference type="PIRNR" id="PIRNR012702"/>
    </source>
</evidence>
<keyword evidence="1" id="KW-0479">Metal-binding</keyword>
<keyword evidence="1" id="KW-0482">Metalloprotease</keyword>
<dbReference type="InterPro" id="IPR010799">
    <property type="entry name" value="MlrC_C"/>
</dbReference>
<reference evidence="4" key="1">
    <citation type="submission" date="2021-04" db="EMBL/GenBank/DDBJ databases">
        <authorList>
            <person name="Zhang D.-C."/>
        </authorList>
    </citation>
    <scope>NUCLEOTIDE SEQUENCE</scope>
    <source>
        <strain evidence="4">CGMCC 1.15697</strain>
    </source>
</reference>
<dbReference type="InterPro" id="IPR009197">
    <property type="entry name" value="MlrC"/>
</dbReference>
<proteinExistence type="inferred from homology"/>